<dbReference type="EMBL" id="JACHGW010000001">
    <property type="protein sequence ID" value="MBB6049760.1"/>
    <property type="molecule type" value="Genomic_DNA"/>
</dbReference>
<evidence type="ECO:0000313" key="1">
    <source>
        <dbReference type="EMBL" id="MBB6049760.1"/>
    </source>
</evidence>
<evidence type="ECO:0000313" key="2">
    <source>
        <dbReference type="Proteomes" id="UP000520814"/>
    </source>
</evidence>
<dbReference type="RefSeq" id="WP_184193355.1">
    <property type="nucleotide sequence ID" value="NZ_JACHGW010000001.1"/>
</dbReference>
<reference evidence="1 2" key="1">
    <citation type="submission" date="2020-08" db="EMBL/GenBank/DDBJ databases">
        <title>Genomic Encyclopedia of Type Strains, Phase IV (KMG-IV): sequencing the most valuable type-strain genomes for metagenomic binning, comparative biology and taxonomic classification.</title>
        <authorList>
            <person name="Goeker M."/>
        </authorList>
    </citation>
    <scope>NUCLEOTIDE SEQUENCE [LARGE SCALE GENOMIC DNA]</scope>
    <source>
        <strain evidence="1 2">DSM 23562</strain>
    </source>
</reference>
<comment type="caution">
    <text evidence="1">The sequence shown here is derived from an EMBL/GenBank/DDBJ whole genome shotgun (WGS) entry which is preliminary data.</text>
</comment>
<accession>A0A7W9SN90</accession>
<dbReference type="AlphaFoldDB" id="A0A7W9SN90"/>
<gene>
    <name evidence="1" type="ORF">HNQ39_001522</name>
</gene>
<sequence length="182" mass="21078">MHPDDPRWQEIRGRWLSQYERGILTEAEFRTLDSCTLHLQLVTPTPEELTLELGFYNHSDTTVPCSFLLEDSYHQQAAFRHLHVFRVLEDNQSIVSFGASHVPWIKTFPSFSPDRQSLHGGLIAPKTQRTFRIPGTLQGTRLELRFGDAFAVEYRVTPGTTYQFRFYWSELLSNTVSWTAPS</sequence>
<protein>
    <submittedName>
        <fullName evidence="1">Uncharacterized protein</fullName>
    </submittedName>
</protein>
<organism evidence="1 2">
    <name type="scientific">Armatimonas rosea</name>
    <dbReference type="NCBI Taxonomy" id="685828"/>
    <lineage>
        <taxon>Bacteria</taxon>
        <taxon>Bacillati</taxon>
        <taxon>Armatimonadota</taxon>
        <taxon>Armatimonadia</taxon>
        <taxon>Armatimonadales</taxon>
        <taxon>Armatimonadaceae</taxon>
        <taxon>Armatimonas</taxon>
    </lineage>
</organism>
<name>A0A7W9SN90_ARMRO</name>
<dbReference type="Proteomes" id="UP000520814">
    <property type="component" value="Unassembled WGS sequence"/>
</dbReference>
<keyword evidence="2" id="KW-1185">Reference proteome</keyword>
<proteinExistence type="predicted"/>